<feature type="domain" description="Luciferase-like" evidence="7">
    <location>
        <begin position="32"/>
        <end position="292"/>
    </location>
</feature>
<dbReference type="GO" id="GO:0004497">
    <property type="term" value="F:monooxygenase activity"/>
    <property type="evidence" value="ECO:0007669"/>
    <property type="project" value="UniProtKB-KW"/>
</dbReference>
<keyword evidence="2 6" id="KW-0288">FMN</keyword>
<proteinExistence type="inferred from homology"/>
<dbReference type="OrthoDB" id="6752030at2"/>
<keyword evidence="4 8" id="KW-0503">Monooxygenase</keyword>
<feature type="binding site" evidence="6">
    <location>
        <position position="147"/>
    </location>
    <ligand>
        <name>FMN</name>
        <dbReference type="ChEBI" id="CHEBI:58210"/>
    </ligand>
</feature>
<dbReference type="NCBIfam" id="TIGR03860">
    <property type="entry name" value="FMN_nitrolo"/>
    <property type="match status" value="1"/>
</dbReference>
<dbReference type="PIRSF" id="PIRSF000337">
    <property type="entry name" value="NTA_MOA"/>
    <property type="match status" value="1"/>
</dbReference>
<reference evidence="8 9" key="1">
    <citation type="submission" date="2019-09" db="EMBL/GenBank/DDBJ databases">
        <title>Genome sequencing of strain KACC 21233.</title>
        <authorList>
            <person name="Heo J."/>
            <person name="Kim S.-J."/>
            <person name="Kim J.-S."/>
            <person name="Hong S.-B."/>
            <person name="Kwon S.-W."/>
        </authorList>
    </citation>
    <scope>NUCLEOTIDE SEQUENCE [LARGE SCALE GENOMIC DNA]</scope>
    <source>
        <strain evidence="8 9">KACC 21233</strain>
    </source>
</reference>
<keyword evidence="9" id="KW-1185">Reference proteome</keyword>
<feature type="binding site" evidence="6">
    <location>
        <position position="222"/>
    </location>
    <ligand>
        <name>FMN</name>
        <dbReference type="ChEBI" id="CHEBI:58210"/>
    </ligand>
</feature>
<evidence type="ECO:0000256" key="6">
    <source>
        <dbReference type="PIRSR" id="PIRSR000337-1"/>
    </source>
</evidence>
<evidence type="ECO:0000256" key="5">
    <source>
        <dbReference type="ARBA" id="ARBA00033748"/>
    </source>
</evidence>
<evidence type="ECO:0000313" key="9">
    <source>
        <dbReference type="Proteomes" id="UP000324536"/>
    </source>
</evidence>
<dbReference type="Pfam" id="PF00296">
    <property type="entry name" value="Bac_luciferase"/>
    <property type="match status" value="1"/>
</dbReference>
<dbReference type="InterPro" id="IPR011251">
    <property type="entry name" value="Luciferase-like_dom"/>
</dbReference>
<accession>A0A5C1YNR2</accession>
<dbReference type="GO" id="GO:0016705">
    <property type="term" value="F:oxidoreductase activity, acting on paired donors, with incorporation or reduction of molecular oxygen"/>
    <property type="evidence" value="ECO:0007669"/>
    <property type="project" value="InterPro"/>
</dbReference>
<dbReference type="PANTHER" id="PTHR30011:SF16">
    <property type="entry name" value="C2H2 FINGER DOMAIN TRANSCRIPTION FACTOR (EUROFUNG)-RELATED"/>
    <property type="match status" value="1"/>
</dbReference>
<dbReference type="EC" id="1.14.-.-" evidence="8"/>
<dbReference type="SUPFAM" id="SSF51679">
    <property type="entry name" value="Bacterial luciferase-like"/>
    <property type="match status" value="1"/>
</dbReference>
<dbReference type="Gene3D" id="3.20.20.30">
    <property type="entry name" value="Luciferase-like domain"/>
    <property type="match status" value="1"/>
</dbReference>
<dbReference type="PANTHER" id="PTHR30011">
    <property type="entry name" value="ALKANESULFONATE MONOOXYGENASE-RELATED"/>
    <property type="match status" value="1"/>
</dbReference>
<dbReference type="InterPro" id="IPR016215">
    <property type="entry name" value="NTA_MOA"/>
</dbReference>
<evidence type="ECO:0000256" key="3">
    <source>
        <dbReference type="ARBA" id="ARBA00023002"/>
    </source>
</evidence>
<dbReference type="Proteomes" id="UP000324536">
    <property type="component" value="Chromosome"/>
</dbReference>
<protein>
    <submittedName>
        <fullName evidence="8">NtaA/DmoA family FMN-dependent monooxygenase</fullName>
        <ecNumber evidence="8">1.14.-.-</ecNumber>
    </submittedName>
</protein>
<dbReference type="AlphaFoldDB" id="A0A5C1YNR2"/>
<gene>
    <name evidence="8" type="ORF">FLP30_02875</name>
</gene>
<evidence type="ECO:0000259" key="7">
    <source>
        <dbReference type="Pfam" id="PF00296"/>
    </source>
</evidence>
<dbReference type="InterPro" id="IPR051260">
    <property type="entry name" value="Diverse_substr_monoxygenases"/>
</dbReference>
<dbReference type="EMBL" id="CP043506">
    <property type="protein sequence ID" value="QEO16829.1"/>
    <property type="molecule type" value="Genomic_DNA"/>
</dbReference>
<keyword evidence="3 8" id="KW-0560">Oxidoreductase</keyword>
<feature type="binding site" evidence="6">
    <location>
        <position position="151"/>
    </location>
    <ligand>
        <name>FMN</name>
        <dbReference type="ChEBI" id="CHEBI:58210"/>
    </ligand>
</feature>
<feature type="binding site" evidence="6">
    <location>
        <position position="60"/>
    </location>
    <ligand>
        <name>FMN</name>
        <dbReference type="ChEBI" id="CHEBI:58210"/>
    </ligand>
</feature>
<dbReference type="InterPro" id="IPR036661">
    <property type="entry name" value="Luciferase-like_sf"/>
</dbReference>
<evidence type="ECO:0000256" key="4">
    <source>
        <dbReference type="ARBA" id="ARBA00023033"/>
    </source>
</evidence>
<dbReference type="CDD" id="cd01095">
    <property type="entry name" value="Nitrilotriacetate_monoxgenase"/>
    <property type="match status" value="1"/>
</dbReference>
<evidence type="ECO:0000313" key="8">
    <source>
        <dbReference type="EMBL" id="QEO16829.1"/>
    </source>
</evidence>
<feature type="binding site" evidence="6">
    <location>
        <position position="97"/>
    </location>
    <ligand>
        <name>FMN</name>
        <dbReference type="ChEBI" id="CHEBI:58210"/>
    </ligand>
</feature>
<evidence type="ECO:0000256" key="1">
    <source>
        <dbReference type="ARBA" id="ARBA00022630"/>
    </source>
</evidence>
<keyword evidence="1 6" id="KW-0285">Flavoprotein</keyword>
<sequence length="434" mass="47813">MIPLSRNSAVFGLNIDPIGHHNGAWRHPLTQVSRAYDISYSLELSRMADAAGLDMVFIADGLSVNRYAPDSVVLGFEPLTLLSAVAVNTRNVGLVCTVSSTFTEPYNLARMMSSLDRISHGRAAWNVVTTANPNAALNFGPETLPDHDSRYERAAEFLDVATALWTGWQADAVVADKDRGMYFDPDRVAVTGHHGQFFTVEGPLNAPRSPQGKPVIVQAGASATGRDFAARYADIVYMVSQDLEDAKAYYQDIKRRARDHGRAESDILVIMSVRVLVEQHDNAAQERAAELAELVSAEATLKRVSSFIGVDLTRYALDDVLPPLPEADDIQGYRTQLALVRRLVQSGQVRTLRELATRLNGGQGVLSFTGDGRSVCDNLQLWFEEKAADGFMILPQQTQRDAENFVKFSLPVIRSKPFGRQRPEGATFRSRLFG</sequence>
<evidence type="ECO:0000256" key="2">
    <source>
        <dbReference type="ARBA" id="ARBA00022643"/>
    </source>
</evidence>
<dbReference type="KEGG" id="acek:FLP30_02875"/>
<name>A0A5C1YNR2_9PROT</name>
<organism evidence="8 9">
    <name type="scientific">Acetobacter vaccinii</name>
    <dbReference type="NCBI Taxonomy" id="2592655"/>
    <lineage>
        <taxon>Bacteria</taxon>
        <taxon>Pseudomonadati</taxon>
        <taxon>Pseudomonadota</taxon>
        <taxon>Alphaproteobacteria</taxon>
        <taxon>Acetobacterales</taxon>
        <taxon>Acetobacteraceae</taxon>
        <taxon>Acetobacter</taxon>
    </lineage>
</organism>
<comment type="similarity">
    <text evidence="5">Belongs to the NtaA/SnaA/DszA monooxygenase family.</text>
</comment>